<proteinExistence type="inferred from homology"/>
<evidence type="ECO:0000256" key="1">
    <source>
        <dbReference type="ARBA" id="ARBA00007469"/>
    </source>
</evidence>
<evidence type="ECO:0000313" key="5">
    <source>
        <dbReference type="Proteomes" id="UP000282106"/>
    </source>
</evidence>
<comment type="similarity">
    <text evidence="1 2">Belongs to the RNase T2 family.</text>
</comment>
<comment type="caution">
    <text evidence="4">The sequence shown here is derived from an EMBL/GenBank/DDBJ whole genome shotgun (WGS) entry which is preliminary data.</text>
</comment>
<evidence type="ECO:0000313" key="4">
    <source>
        <dbReference type="EMBL" id="ROH89681.1"/>
    </source>
</evidence>
<gene>
    <name evidence="4" type="ORF">ED208_11200</name>
</gene>
<organism evidence="4 5">
    <name type="scientific">Stagnimonas aquatica</name>
    <dbReference type="NCBI Taxonomy" id="2689987"/>
    <lineage>
        <taxon>Bacteria</taxon>
        <taxon>Pseudomonadati</taxon>
        <taxon>Pseudomonadota</taxon>
        <taxon>Gammaproteobacteria</taxon>
        <taxon>Nevskiales</taxon>
        <taxon>Nevskiaceae</taxon>
        <taxon>Stagnimonas</taxon>
    </lineage>
</organism>
<dbReference type="Gene3D" id="3.90.730.10">
    <property type="entry name" value="Ribonuclease T2-like"/>
    <property type="match status" value="1"/>
</dbReference>
<dbReference type="GO" id="GO:0003723">
    <property type="term" value="F:RNA binding"/>
    <property type="evidence" value="ECO:0007669"/>
    <property type="project" value="InterPro"/>
</dbReference>
<dbReference type="InterPro" id="IPR033130">
    <property type="entry name" value="RNase_T2_His_AS_2"/>
</dbReference>
<dbReference type="AlphaFoldDB" id="A0A3N0VAP9"/>
<dbReference type="InterPro" id="IPR039378">
    <property type="entry name" value="RNase_T2_prok"/>
</dbReference>
<dbReference type="PANTHER" id="PTHR11240:SF22">
    <property type="entry name" value="RIBONUCLEASE T2"/>
    <property type="match status" value="1"/>
</dbReference>
<feature type="region of interest" description="Disordered" evidence="3">
    <location>
        <begin position="1"/>
        <end position="21"/>
    </location>
</feature>
<dbReference type="EMBL" id="RJVO01000004">
    <property type="protein sequence ID" value="ROH89681.1"/>
    <property type="molecule type" value="Genomic_DNA"/>
</dbReference>
<dbReference type="SUPFAM" id="SSF55895">
    <property type="entry name" value="Ribonuclease Rh-like"/>
    <property type="match status" value="1"/>
</dbReference>
<dbReference type="CDD" id="cd01062">
    <property type="entry name" value="RNase_T2_prok"/>
    <property type="match status" value="1"/>
</dbReference>
<dbReference type="PROSITE" id="PS00531">
    <property type="entry name" value="RNASE_T2_2"/>
    <property type="match status" value="1"/>
</dbReference>
<dbReference type="Pfam" id="PF00445">
    <property type="entry name" value="Ribonuclease_T2"/>
    <property type="match status" value="1"/>
</dbReference>
<dbReference type="GO" id="GO:0006401">
    <property type="term" value="P:RNA catabolic process"/>
    <property type="evidence" value="ECO:0007669"/>
    <property type="project" value="TreeGrafter"/>
</dbReference>
<dbReference type="PROSITE" id="PS00530">
    <property type="entry name" value="RNASE_T2_1"/>
    <property type="match status" value="1"/>
</dbReference>
<dbReference type="PANTHER" id="PTHR11240">
    <property type="entry name" value="RIBONUCLEASE T2"/>
    <property type="match status" value="1"/>
</dbReference>
<dbReference type="Proteomes" id="UP000282106">
    <property type="component" value="Unassembled WGS sequence"/>
</dbReference>
<evidence type="ECO:0000256" key="2">
    <source>
        <dbReference type="RuleBase" id="RU004328"/>
    </source>
</evidence>
<dbReference type="InterPro" id="IPR001568">
    <property type="entry name" value="RNase_T2-like"/>
</dbReference>
<dbReference type="FunCoup" id="A0A3N0VAP9">
    <property type="interactions" value="4"/>
</dbReference>
<sequence>MAAHQWPGGGPGRHRSGGGLVPEVRPVSRPALATLLLAVGLALAGAARADPPGRFDYYLLALSWSPQYCASEARPGDNQCRRPYGFVVHGLWPQHERGWPKDCGQGEWLSEELIARMLPIMPSRPLILHEWKKHGVCSGLGAEGYFDAVERAYRSIRIPARYSAPRDYLSLAPATLEADFRAVNPALKPEMLALQCSGNYLRELRICMDRQLQPRACGAEVRDRCGKQLVLRPSRP</sequence>
<evidence type="ECO:0000256" key="3">
    <source>
        <dbReference type="SAM" id="MobiDB-lite"/>
    </source>
</evidence>
<dbReference type="InterPro" id="IPR036430">
    <property type="entry name" value="RNase_T2-like_sf"/>
</dbReference>
<reference evidence="4 5" key="1">
    <citation type="submission" date="2018-10" db="EMBL/GenBank/DDBJ databases">
        <authorList>
            <person name="Chen W.-M."/>
        </authorList>
    </citation>
    <scope>NUCLEOTIDE SEQUENCE [LARGE SCALE GENOMIC DNA]</scope>
    <source>
        <strain evidence="4 5">THS-13</strain>
    </source>
</reference>
<keyword evidence="5" id="KW-1185">Reference proteome</keyword>
<name>A0A3N0VAP9_9GAMM</name>
<protein>
    <submittedName>
        <fullName evidence="4">Ribonuclease T</fullName>
    </submittedName>
</protein>
<accession>A0A3N0VAP9</accession>
<dbReference type="InterPro" id="IPR018188">
    <property type="entry name" value="RNase_T2_His_AS_1"/>
</dbReference>
<dbReference type="GO" id="GO:0033897">
    <property type="term" value="F:ribonuclease T2 activity"/>
    <property type="evidence" value="ECO:0007669"/>
    <property type="project" value="InterPro"/>
</dbReference>
<dbReference type="InParanoid" id="A0A3N0VAP9"/>